<keyword evidence="2 5" id="KW-0812">Transmembrane</keyword>
<evidence type="ECO:0000256" key="5">
    <source>
        <dbReference type="HAMAP-Rule" id="MF_01572"/>
    </source>
</evidence>
<feature type="transmembrane region" description="Helical" evidence="5">
    <location>
        <begin position="145"/>
        <end position="171"/>
    </location>
</feature>
<evidence type="ECO:0000256" key="2">
    <source>
        <dbReference type="ARBA" id="ARBA00022692"/>
    </source>
</evidence>
<dbReference type="Proteomes" id="UP000198806">
    <property type="component" value="Unassembled WGS sequence"/>
</dbReference>
<dbReference type="Gene3D" id="1.10.1760.20">
    <property type="match status" value="1"/>
</dbReference>
<feature type="transmembrane region" description="Helical" evidence="5">
    <location>
        <begin position="78"/>
        <end position="100"/>
    </location>
</feature>
<evidence type="ECO:0000313" key="6">
    <source>
        <dbReference type="EMBL" id="SFO10040.1"/>
    </source>
</evidence>
<evidence type="ECO:0000256" key="1">
    <source>
        <dbReference type="ARBA" id="ARBA00022475"/>
    </source>
</evidence>
<feature type="transmembrane region" description="Helical" evidence="5">
    <location>
        <begin position="112"/>
        <end position="139"/>
    </location>
</feature>
<keyword evidence="1 5" id="KW-1003">Cell membrane</keyword>
<name>A0A1I5EF87_9FIRM</name>
<accession>A0A1I5EF87</accession>
<feature type="transmembrane region" description="Helical" evidence="5">
    <location>
        <begin position="12"/>
        <end position="33"/>
    </location>
</feature>
<dbReference type="InterPro" id="IPR009825">
    <property type="entry name" value="ECF_substrate-spec-like"/>
</dbReference>
<keyword evidence="4 5" id="KW-0472">Membrane</keyword>
<evidence type="ECO:0000256" key="3">
    <source>
        <dbReference type="ARBA" id="ARBA00022989"/>
    </source>
</evidence>
<sequence length="185" mass="19713">MSKMKFGIREVVAIGIGTALFIVLSYVSIPFGVIPNTSIQTRMALLAFFSAIYGPIVGGSVGFLGHAIADAFQYGGVWWSWVVSDAIFGIIVGLFVSKFLIEQGGFKKKQILLFNVIQVISNAIAWVVVAPILDILIYAEPANKVFVQGATSLISNSITVGVIGTLLAYAYSKVKAGSSSLSKED</sequence>
<keyword evidence="3 5" id="KW-1133">Transmembrane helix</keyword>
<dbReference type="EMBL" id="FOWD01000009">
    <property type="protein sequence ID" value="SFO10040.1"/>
    <property type="molecule type" value="Genomic_DNA"/>
</dbReference>
<dbReference type="HAMAP" id="MF_01572">
    <property type="entry name" value="UPF0397"/>
    <property type="match status" value="1"/>
</dbReference>
<comment type="subcellular location">
    <subcellularLocation>
        <location evidence="5">Cell membrane</location>
        <topology evidence="5">Multi-pass membrane protein</topology>
    </subcellularLocation>
</comment>
<organism evidence="6 7">
    <name type="scientific">Anaerocolumna aminovalerica</name>
    <dbReference type="NCBI Taxonomy" id="1527"/>
    <lineage>
        <taxon>Bacteria</taxon>
        <taxon>Bacillati</taxon>
        <taxon>Bacillota</taxon>
        <taxon>Clostridia</taxon>
        <taxon>Lachnospirales</taxon>
        <taxon>Lachnospiraceae</taxon>
        <taxon>Anaerocolumna</taxon>
    </lineage>
</organism>
<dbReference type="STRING" id="1527.SAMN04489757_10924"/>
<feature type="transmembrane region" description="Helical" evidence="5">
    <location>
        <begin position="45"/>
        <end position="66"/>
    </location>
</feature>
<dbReference type="AlphaFoldDB" id="A0A1I5EF87"/>
<gene>
    <name evidence="6" type="ORF">SAMN04489757_10924</name>
</gene>
<keyword evidence="7" id="KW-1185">Reference proteome</keyword>
<dbReference type="Pfam" id="PF07155">
    <property type="entry name" value="ECF-ribofla_trS"/>
    <property type="match status" value="1"/>
</dbReference>
<dbReference type="GO" id="GO:0005886">
    <property type="term" value="C:plasma membrane"/>
    <property type="evidence" value="ECO:0007669"/>
    <property type="project" value="UniProtKB-SubCell"/>
</dbReference>
<protein>
    <recommendedName>
        <fullName evidence="5">UPF0397 protein SAMN04489757_10924</fullName>
    </recommendedName>
</protein>
<evidence type="ECO:0000313" key="7">
    <source>
        <dbReference type="Proteomes" id="UP000198806"/>
    </source>
</evidence>
<dbReference type="PANTHER" id="PTHR37815:SF3">
    <property type="entry name" value="UPF0397 PROTEIN SPR0429"/>
    <property type="match status" value="1"/>
</dbReference>
<dbReference type="PANTHER" id="PTHR37815">
    <property type="entry name" value="UPF0397 PROTEIN BC_2624-RELATED"/>
    <property type="match status" value="1"/>
</dbReference>
<dbReference type="NCBIfam" id="NF010182">
    <property type="entry name" value="PRK13661.1"/>
    <property type="match status" value="1"/>
</dbReference>
<dbReference type="RefSeq" id="WP_207650137.1">
    <property type="nucleotide sequence ID" value="NZ_BAABFM010000073.1"/>
</dbReference>
<dbReference type="InterPro" id="IPR022914">
    <property type="entry name" value="UPF0397"/>
</dbReference>
<evidence type="ECO:0000256" key="4">
    <source>
        <dbReference type="ARBA" id="ARBA00023136"/>
    </source>
</evidence>
<proteinExistence type="inferred from homology"/>
<reference evidence="6 7" key="1">
    <citation type="submission" date="2016-10" db="EMBL/GenBank/DDBJ databases">
        <authorList>
            <person name="de Groot N.N."/>
        </authorList>
    </citation>
    <scope>NUCLEOTIDE SEQUENCE [LARGE SCALE GENOMIC DNA]</scope>
    <source>
        <strain evidence="6 7">DSM 1283</strain>
    </source>
</reference>
<comment type="similarity">
    <text evidence="5">Belongs to the UPF0397 family.</text>
</comment>